<feature type="chain" id="PRO_5034953855" description="FAD-binding domain-containing protein" evidence="6">
    <location>
        <begin position="21"/>
        <end position="416"/>
    </location>
</feature>
<dbReference type="Gene3D" id="3.50.50.60">
    <property type="entry name" value="FAD/NAD(P)-binding domain"/>
    <property type="match status" value="1"/>
</dbReference>
<keyword evidence="5" id="KW-0503">Monooxygenase</keyword>
<dbReference type="EMBL" id="CAJPDS010000008">
    <property type="protein sequence ID" value="CAF9909970.1"/>
    <property type="molecule type" value="Genomic_DNA"/>
</dbReference>
<dbReference type="GO" id="GO:0004497">
    <property type="term" value="F:monooxygenase activity"/>
    <property type="evidence" value="ECO:0007669"/>
    <property type="project" value="UniProtKB-KW"/>
</dbReference>
<evidence type="ECO:0000256" key="4">
    <source>
        <dbReference type="ARBA" id="ARBA00023002"/>
    </source>
</evidence>
<feature type="signal peptide" evidence="6">
    <location>
        <begin position="1"/>
        <end position="20"/>
    </location>
</feature>
<keyword evidence="2" id="KW-0285">Flavoprotein</keyword>
<dbReference type="InterPro" id="IPR050493">
    <property type="entry name" value="FAD-dep_Monooxygenase_BioMet"/>
</dbReference>
<reference evidence="8" key="1">
    <citation type="submission" date="2021-03" db="EMBL/GenBank/DDBJ databases">
        <authorList>
            <person name="Tagirdzhanova G."/>
        </authorList>
    </citation>
    <scope>NUCLEOTIDE SEQUENCE</scope>
</reference>
<dbReference type="GO" id="GO:0071949">
    <property type="term" value="F:FAD binding"/>
    <property type="evidence" value="ECO:0007669"/>
    <property type="project" value="InterPro"/>
</dbReference>
<evidence type="ECO:0000256" key="3">
    <source>
        <dbReference type="ARBA" id="ARBA00022827"/>
    </source>
</evidence>
<keyword evidence="9" id="KW-1185">Reference proteome</keyword>
<sequence>MAYKSHVLVVGCGLSGLASALALAQTGHRVTVFERSSKLQEIGAGIQLSPNATRMLQNRGVLEEVLKYADRPEAGTFRSYRGDVFSQSPPVSDPRLVKKAPYIVIHRADLLRALLPGTRKHKIEVRLGSDVKEINFSKPSLRLSTGEVHEADVILGADGERSRCRDILEGHADPPYSPGDVVYQIPVPIADINEKHLAWDLKKRSSVIFWMGSGGHVVSYLIQHDMLNMVLVYAEGGNGKVMYGLWRADLAEFRSKISEWDPVLHEFYNVEGSVCTKWTLFQIHEPNQWSHENGRFGAAQAFEDAGVLGWIFSQSVGRDQIPDALRVFEEVHKPRASDVRRRTLDQKAMFALADGPDQEKRDAELAAGADHELFKRLWEYDAAESGREAWKTFTKTRENGVTPHIGIEGTRESSIL</sequence>
<dbReference type="OrthoDB" id="420606at2759"/>
<feature type="domain" description="FAD-binding" evidence="7">
    <location>
        <begin position="5"/>
        <end position="168"/>
    </location>
</feature>
<evidence type="ECO:0000256" key="6">
    <source>
        <dbReference type="SAM" id="SignalP"/>
    </source>
</evidence>
<evidence type="ECO:0000256" key="1">
    <source>
        <dbReference type="ARBA" id="ARBA00007992"/>
    </source>
</evidence>
<dbReference type="InterPro" id="IPR036188">
    <property type="entry name" value="FAD/NAD-bd_sf"/>
</dbReference>
<dbReference type="Proteomes" id="UP000664521">
    <property type="component" value="Unassembled WGS sequence"/>
</dbReference>
<dbReference type="Pfam" id="PF01494">
    <property type="entry name" value="FAD_binding_3"/>
    <property type="match status" value="1"/>
</dbReference>
<evidence type="ECO:0000313" key="9">
    <source>
        <dbReference type="Proteomes" id="UP000664521"/>
    </source>
</evidence>
<evidence type="ECO:0000259" key="7">
    <source>
        <dbReference type="Pfam" id="PF01494"/>
    </source>
</evidence>
<name>A0A8H3I772_9LECA</name>
<dbReference type="InterPro" id="IPR002938">
    <property type="entry name" value="FAD-bd"/>
</dbReference>
<gene>
    <name evidence="8" type="ORF">HETSPECPRED_009570</name>
</gene>
<comment type="caution">
    <text evidence="8">The sequence shown here is derived from an EMBL/GenBank/DDBJ whole genome shotgun (WGS) entry which is preliminary data.</text>
</comment>
<keyword evidence="3" id="KW-0274">FAD</keyword>
<accession>A0A8H3I772</accession>
<dbReference type="PANTHER" id="PTHR13789:SF238">
    <property type="entry name" value="PUTATIVE (AFU_ORTHOLOGUE AFUA_2G01680)-RELATED"/>
    <property type="match status" value="1"/>
</dbReference>
<keyword evidence="6" id="KW-0732">Signal</keyword>
<dbReference type="SUPFAM" id="SSF51905">
    <property type="entry name" value="FAD/NAD(P)-binding domain"/>
    <property type="match status" value="1"/>
</dbReference>
<keyword evidence="4" id="KW-0560">Oxidoreductase</keyword>
<comment type="similarity">
    <text evidence="1">Belongs to the paxM FAD-dependent monooxygenase family.</text>
</comment>
<dbReference type="AlphaFoldDB" id="A0A8H3I772"/>
<dbReference type="PRINTS" id="PR00420">
    <property type="entry name" value="RNGMNOXGNASE"/>
</dbReference>
<evidence type="ECO:0000256" key="2">
    <source>
        <dbReference type="ARBA" id="ARBA00022630"/>
    </source>
</evidence>
<evidence type="ECO:0000256" key="5">
    <source>
        <dbReference type="ARBA" id="ARBA00023033"/>
    </source>
</evidence>
<protein>
    <recommendedName>
        <fullName evidence="7">FAD-binding domain-containing protein</fullName>
    </recommendedName>
</protein>
<evidence type="ECO:0000313" key="8">
    <source>
        <dbReference type="EMBL" id="CAF9909970.1"/>
    </source>
</evidence>
<proteinExistence type="inferred from homology"/>
<organism evidence="8 9">
    <name type="scientific">Heterodermia speciosa</name>
    <dbReference type="NCBI Taxonomy" id="116794"/>
    <lineage>
        <taxon>Eukaryota</taxon>
        <taxon>Fungi</taxon>
        <taxon>Dikarya</taxon>
        <taxon>Ascomycota</taxon>
        <taxon>Pezizomycotina</taxon>
        <taxon>Lecanoromycetes</taxon>
        <taxon>OSLEUM clade</taxon>
        <taxon>Lecanoromycetidae</taxon>
        <taxon>Caliciales</taxon>
        <taxon>Physciaceae</taxon>
        <taxon>Heterodermia</taxon>
    </lineage>
</organism>
<dbReference type="PANTHER" id="PTHR13789">
    <property type="entry name" value="MONOOXYGENASE"/>
    <property type="match status" value="1"/>
</dbReference>